<gene>
    <name evidence="2" type="primary">PARPA_04082.1 scaffold 11400</name>
</gene>
<keyword evidence="1" id="KW-0064">Aspartyl protease</keyword>
<evidence type="ECO:0000313" key="2">
    <source>
        <dbReference type="EMBL" id="CEP10402.1"/>
    </source>
</evidence>
<proteinExistence type="predicted"/>
<sequence length="180" mass="20678">MKCRYHPGLTNHSVEDCRLSPEVKKKIDKAIKKFGPRVRICHKCRIPNFKHGRQCKEEDLAKLYTKKKDEKNIVSVEVKAEDMDTDDDSDEFKMTFAALTIEDNIECKLIEDGDFSEPPKDLMKNNSIILPITLESHSCIVKTYFLLDTGASFSCISPALANKLKIQLNKKWVVQMKRSN</sequence>
<dbReference type="STRING" id="35722.A0A0B7MZ48"/>
<dbReference type="AlphaFoldDB" id="A0A0B7MZ48"/>
<keyword evidence="3" id="KW-1185">Reference proteome</keyword>
<dbReference type="Gene3D" id="2.40.70.10">
    <property type="entry name" value="Acid Proteases"/>
    <property type="match status" value="1"/>
</dbReference>
<dbReference type="Proteomes" id="UP000054107">
    <property type="component" value="Unassembled WGS sequence"/>
</dbReference>
<evidence type="ECO:0000313" key="3">
    <source>
        <dbReference type="Proteomes" id="UP000054107"/>
    </source>
</evidence>
<dbReference type="GO" id="GO:0006508">
    <property type="term" value="P:proteolysis"/>
    <property type="evidence" value="ECO:0007669"/>
    <property type="project" value="InterPro"/>
</dbReference>
<keyword evidence="1" id="KW-0645">Protease</keyword>
<accession>A0A0B7MZ48</accession>
<dbReference type="SUPFAM" id="SSF50630">
    <property type="entry name" value="Acid proteases"/>
    <property type="match status" value="1"/>
</dbReference>
<dbReference type="PROSITE" id="PS00141">
    <property type="entry name" value="ASP_PROTEASE"/>
    <property type="match status" value="1"/>
</dbReference>
<dbReference type="EMBL" id="LN724015">
    <property type="protein sequence ID" value="CEP10402.1"/>
    <property type="molecule type" value="Genomic_DNA"/>
</dbReference>
<keyword evidence="1" id="KW-0378">Hydrolase</keyword>
<protein>
    <recommendedName>
        <fullName evidence="4">Peptidase A2 domain-containing protein</fullName>
    </recommendedName>
</protein>
<dbReference type="OrthoDB" id="2300292at2759"/>
<reference evidence="2 3" key="1">
    <citation type="submission" date="2014-09" db="EMBL/GenBank/DDBJ databases">
        <authorList>
            <person name="Ellenberger Sabrina"/>
        </authorList>
    </citation>
    <scope>NUCLEOTIDE SEQUENCE [LARGE SCALE GENOMIC DNA]</scope>
    <source>
        <strain evidence="2 3">CBS 412.66</strain>
    </source>
</reference>
<evidence type="ECO:0008006" key="4">
    <source>
        <dbReference type="Google" id="ProtNLM"/>
    </source>
</evidence>
<dbReference type="InterPro" id="IPR001969">
    <property type="entry name" value="Aspartic_peptidase_AS"/>
</dbReference>
<name>A0A0B7MZ48_9FUNG</name>
<dbReference type="GO" id="GO:0004190">
    <property type="term" value="F:aspartic-type endopeptidase activity"/>
    <property type="evidence" value="ECO:0007669"/>
    <property type="project" value="UniProtKB-KW"/>
</dbReference>
<dbReference type="InterPro" id="IPR021109">
    <property type="entry name" value="Peptidase_aspartic_dom_sf"/>
</dbReference>
<organism evidence="2 3">
    <name type="scientific">Parasitella parasitica</name>
    <dbReference type="NCBI Taxonomy" id="35722"/>
    <lineage>
        <taxon>Eukaryota</taxon>
        <taxon>Fungi</taxon>
        <taxon>Fungi incertae sedis</taxon>
        <taxon>Mucoromycota</taxon>
        <taxon>Mucoromycotina</taxon>
        <taxon>Mucoromycetes</taxon>
        <taxon>Mucorales</taxon>
        <taxon>Mucorineae</taxon>
        <taxon>Mucoraceae</taxon>
        <taxon>Parasitella</taxon>
    </lineage>
</organism>
<evidence type="ECO:0000256" key="1">
    <source>
        <dbReference type="ARBA" id="ARBA00022750"/>
    </source>
</evidence>